<name>A0A412YI63_9BACE</name>
<dbReference type="Gene3D" id="2.60.120.1440">
    <property type="match status" value="1"/>
</dbReference>
<reference evidence="4 5" key="1">
    <citation type="submission" date="2018-08" db="EMBL/GenBank/DDBJ databases">
        <title>A genome reference for cultivated species of the human gut microbiota.</title>
        <authorList>
            <person name="Zou Y."/>
            <person name="Xue W."/>
            <person name="Luo G."/>
        </authorList>
    </citation>
    <scope>NUCLEOTIDE SEQUENCE [LARGE SCALE GENOMIC DNA]</scope>
    <source>
        <strain evidence="4 5">AF14-32</strain>
    </source>
</reference>
<dbReference type="InterPro" id="IPR032508">
    <property type="entry name" value="FecR_C"/>
</dbReference>
<dbReference type="Proteomes" id="UP000283850">
    <property type="component" value="Unassembled WGS sequence"/>
</dbReference>
<dbReference type="PIRSF" id="PIRSF018266">
    <property type="entry name" value="FecR"/>
    <property type="match status" value="1"/>
</dbReference>
<accession>A0A412YI63</accession>
<evidence type="ECO:0000259" key="2">
    <source>
        <dbReference type="Pfam" id="PF04773"/>
    </source>
</evidence>
<dbReference type="Pfam" id="PF04773">
    <property type="entry name" value="FecR"/>
    <property type="match status" value="1"/>
</dbReference>
<sequence>MEEQNINGIEDLLLRYCEGDVTEEEYQLVENWVNASEKNERVAKQVFSIHLAIDSVQILKKIDTEKALKKVSSRIVAKKRQIGWEWFQRAAAILFIPLLVSFLMQHFFIADTKEQVAQLIEIRTNPGMITSVILPDSTVVYLNSESSLSYPSRFDGNTREVFLKGEAYFEVMKDPSKRFLVSTMYQSQIEVLGTHFNVEAYEGGENVVTTLVEGKVNFLFKKNEQAHAVKLKPGEKLTYNSKEGKVRLSATSCESETSWKDGKVILKNTPLWEALHMLEKRYNVQFVINNRKGLDDTFNGTFTNERLERILDHFKISSKIRWRQIEDANILDRKIKIEIY</sequence>
<evidence type="ECO:0000256" key="1">
    <source>
        <dbReference type="SAM" id="Phobius"/>
    </source>
</evidence>
<dbReference type="EMBL" id="QRZF01000002">
    <property type="protein sequence ID" value="RGV57094.1"/>
    <property type="molecule type" value="Genomic_DNA"/>
</dbReference>
<evidence type="ECO:0000259" key="3">
    <source>
        <dbReference type="Pfam" id="PF16344"/>
    </source>
</evidence>
<dbReference type="FunFam" id="2.60.120.1440:FF:000001">
    <property type="entry name" value="Putative anti-sigma factor"/>
    <property type="match status" value="1"/>
</dbReference>
<keyword evidence="1" id="KW-0472">Membrane</keyword>
<dbReference type="GO" id="GO:0016989">
    <property type="term" value="F:sigma factor antagonist activity"/>
    <property type="evidence" value="ECO:0007669"/>
    <property type="project" value="TreeGrafter"/>
</dbReference>
<dbReference type="Pfam" id="PF16344">
    <property type="entry name" value="FecR_C"/>
    <property type="match status" value="1"/>
</dbReference>
<feature type="domain" description="Protein FecR C-terminal" evidence="3">
    <location>
        <begin position="264"/>
        <end position="330"/>
    </location>
</feature>
<keyword evidence="1" id="KW-0812">Transmembrane</keyword>
<organism evidence="4 5">
    <name type="scientific">Bacteroides intestinalis</name>
    <dbReference type="NCBI Taxonomy" id="329854"/>
    <lineage>
        <taxon>Bacteria</taxon>
        <taxon>Pseudomonadati</taxon>
        <taxon>Bacteroidota</taxon>
        <taxon>Bacteroidia</taxon>
        <taxon>Bacteroidales</taxon>
        <taxon>Bacteroidaceae</taxon>
        <taxon>Bacteroides</taxon>
    </lineage>
</organism>
<gene>
    <name evidence="4" type="ORF">DWW10_03205</name>
</gene>
<dbReference type="Gene3D" id="3.55.50.30">
    <property type="match status" value="1"/>
</dbReference>
<feature type="domain" description="FecR protein" evidence="2">
    <location>
        <begin position="121"/>
        <end position="217"/>
    </location>
</feature>
<dbReference type="RefSeq" id="WP_118486973.1">
    <property type="nucleotide sequence ID" value="NZ_QRZF01000002.1"/>
</dbReference>
<comment type="caution">
    <text evidence="4">The sequence shown here is derived from an EMBL/GenBank/DDBJ whole genome shotgun (WGS) entry which is preliminary data.</text>
</comment>
<proteinExistence type="predicted"/>
<feature type="transmembrane region" description="Helical" evidence="1">
    <location>
        <begin position="86"/>
        <end position="108"/>
    </location>
</feature>
<dbReference type="PANTHER" id="PTHR30273">
    <property type="entry name" value="PERIPLASMIC SIGNAL SENSOR AND SIGMA FACTOR ACTIVATOR FECR-RELATED"/>
    <property type="match status" value="1"/>
</dbReference>
<dbReference type="InterPro" id="IPR012373">
    <property type="entry name" value="Ferrdict_sens_TM"/>
</dbReference>
<dbReference type="InterPro" id="IPR006860">
    <property type="entry name" value="FecR"/>
</dbReference>
<dbReference type="PANTHER" id="PTHR30273:SF2">
    <property type="entry name" value="PROTEIN FECR"/>
    <property type="match status" value="1"/>
</dbReference>
<dbReference type="AlphaFoldDB" id="A0A412YI63"/>
<evidence type="ECO:0000313" key="4">
    <source>
        <dbReference type="EMBL" id="RGV57094.1"/>
    </source>
</evidence>
<keyword evidence="1" id="KW-1133">Transmembrane helix</keyword>
<protein>
    <submittedName>
        <fullName evidence="4">DUF4974 domain-containing protein</fullName>
    </submittedName>
</protein>
<evidence type="ECO:0000313" key="5">
    <source>
        <dbReference type="Proteomes" id="UP000283850"/>
    </source>
</evidence>